<proteinExistence type="predicted"/>
<keyword evidence="2" id="KW-1185">Reference proteome</keyword>
<dbReference type="KEGG" id="ckh:LVJ77_12720"/>
<sequence length="55" mass="6977">MFDLDNESLFYIDQCCRWNAHYWTLWEKRDWRALHWAETETANYRKMRQMVFQAA</sequence>
<reference evidence="1 2" key="1">
    <citation type="journal article" date="2022" name="Res Sq">
        <title>Evolution of multicellular longitudinally dividing oral cavity symbionts (Neisseriaceae).</title>
        <authorList>
            <person name="Nyongesa S."/>
            <person name="Weber P."/>
            <person name="Bernet E."/>
            <person name="Pullido F."/>
            <person name="Nieckarz M."/>
            <person name="Delaby M."/>
            <person name="Nieves C."/>
            <person name="Viehboeck T."/>
            <person name="Krause N."/>
            <person name="Rivera-Millot A."/>
            <person name="Nakamura A."/>
            <person name="Vischer N."/>
            <person name="VanNieuwenhze M."/>
            <person name="Brun Y."/>
            <person name="Cava F."/>
            <person name="Bulgheresi S."/>
            <person name="Veyrier F."/>
        </authorList>
    </citation>
    <scope>NUCLEOTIDE SEQUENCE [LARGE SCALE GENOMIC DNA]</scope>
    <source>
        <strain evidence="1 2">17694</strain>
    </source>
</reference>
<gene>
    <name evidence="1" type="ORF">LVJ77_12720</name>
</gene>
<dbReference type="RefSeq" id="WP_156900734.1">
    <property type="nucleotide sequence ID" value="NZ_CP091521.1"/>
</dbReference>
<protein>
    <submittedName>
        <fullName evidence="1">Uncharacterized protein</fullName>
    </submittedName>
</protein>
<evidence type="ECO:0000313" key="2">
    <source>
        <dbReference type="Proteomes" id="UP000831534"/>
    </source>
</evidence>
<dbReference type="AlphaFoldDB" id="A0ABD8B8F4"/>
<organism evidence="1 2">
    <name type="scientific">Conchiformibius kuhniae</name>
    <dbReference type="NCBI Taxonomy" id="211502"/>
    <lineage>
        <taxon>Bacteria</taxon>
        <taxon>Pseudomonadati</taxon>
        <taxon>Pseudomonadota</taxon>
        <taxon>Betaproteobacteria</taxon>
        <taxon>Neisseriales</taxon>
        <taxon>Neisseriaceae</taxon>
        <taxon>Conchiformibius</taxon>
    </lineage>
</organism>
<dbReference type="Proteomes" id="UP000831534">
    <property type="component" value="Chromosome"/>
</dbReference>
<dbReference type="EMBL" id="CP091521">
    <property type="protein sequence ID" value="XHH49961.1"/>
    <property type="molecule type" value="Genomic_DNA"/>
</dbReference>
<evidence type="ECO:0000313" key="1">
    <source>
        <dbReference type="EMBL" id="XHH49961.1"/>
    </source>
</evidence>
<accession>A0ABD8B8F4</accession>
<name>A0ABD8B8F4_9NEIS</name>